<evidence type="ECO:0000256" key="4">
    <source>
        <dbReference type="SAM" id="MobiDB-lite"/>
    </source>
</evidence>
<feature type="compositionally biased region" description="Basic residues" evidence="4">
    <location>
        <begin position="294"/>
        <end position="309"/>
    </location>
</feature>
<evidence type="ECO:0000256" key="5">
    <source>
        <dbReference type="SAM" id="SignalP"/>
    </source>
</evidence>
<comment type="similarity">
    <text evidence="1">Belongs to the peptidase S8 family.</text>
</comment>
<organism evidence="7">
    <name type="scientific">Hordeum vulgare subsp. vulgare</name>
    <name type="common">Domesticated barley</name>
    <dbReference type="NCBI Taxonomy" id="112509"/>
    <lineage>
        <taxon>Eukaryota</taxon>
        <taxon>Viridiplantae</taxon>
        <taxon>Streptophyta</taxon>
        <taxon>Embryophyta</taxon>
        <taxon>Tracheophyta</taxon>
        <taxon>Spermatophyta</taxon>
        <taxon>Magnoliopsida</taxon>
        <taxon>Liliopsida</taxon>
        <taxon>Poales</taxon>
        <taxon>Poaceae</taxon>
        <taxon>BOP clade</taxon>
        <taxon>Pooideae</taxon>
        <taxon>Triticodae</taxon>
        <taxon>Triticeae</taxon>
        <taxon>Hordeinae</taxon>
        <taxon>Hordeum</taxon>
    </lineage>
</organism>
<feature type="compositionally biased region" description="Basic and acidic residues" evidence="4">
    <location>
        <begin position="392"/>
        <end position="417"/>
    </location>
</feature>
<feature type="compositionally biased region" description="Basic residues" evidence="4">
    <location>
        <begin position="209"/>
        <end position="218"/>
    </location>
</feature>
<feature type="domain" description="Inhibitor I9" evidence="6">
    <location>
        <begin position="28"/>
        <end position="114"/>
    </location>
</feature>
<evidence type="ECO:0000256" key="1">
    <source>
        <dbReference type="ARBA" id="ARBA00011073"/>
    </source>
</evidence>
<feature type="signal peptide" evidence="5">
    <location>
        <begin position="1"/>
        <end position="20"/>
    </location>
</feature>
<feature type="compositionally biased region" description="Basic residues" evidence="4">
    <location>
        <begin position="364"/>
        <end position="391"/>
    </location>
</feature>
<evidence type="ECO:0000259" key="6">
    <source>
        <dbReference type="Pfam" id="PF05922"/>
    </source>
</evidence>
<feature type="region of interest" description="Disordered" evidence="4">
    <location>
        <begin position="546"/>
        <end position="701"/>
    </location>
</feature>
<feature type="compositionally biased region" description="Basic and acidic residues" evidence="4">
    <location>
        <begin position="326"/>
        <end position="344"/>
    </location>
</feature>
<proteinExistence type="evidence at transcript level"/>
<dbReference type="InterPro" id="IPR023827">
    <property type="entry name" value="Peptidase_S8_Asp-AS"/>
</dbReference>
<dbReference type="PROSITE" id="PS00136">
    <property type="entry name" value="SUBTILASE_ASP"/>
    <property type="match status" value="1"/>
</dbReference>
<sequence length="755" mass="85557">MESPWFVAFLLLSLQPLLGASYLRARKNYVVHLDPRAGPVGSVQDWHRSFLPRTAALESEPESDGGAEDLGPRIIYSYSDVFTGFAARLTDEEADALRATEGCLRLYPEVFLPLATTRSPGFLGLHLGNEGFWSRSGFGRGVVIGILDTGILPSHPSFGGRRPRAAAQGLEGHVRVQGRRRRRMQQQDHRGARVRQRRRELVRTAGGRRGPRHAHGQHGRGQLRGERQRPGQRGRHGIWDGAARAPRDLQGLYPQPLLHHGHHRRAGRCRQGRRRRAVLLHRRVVRDAVQLRPHRHRGVQGHGARHLRQLRGGQRGAGAGLRRQRSALDAHRRGRHDGPRDTHHREARQRRGVRRRVPVPARQQLRRKAVSARVPRCRRLRDKPRLQRAARSRGERQGGALREQRPERPHRGWPDRVRVRRRGHDRDEQSSRRVHHLRRPACPPCVARELRCRDQDRGLHQLHGQPDGEHRVQGHGHGRVAGAGRYFLLVQRSEQGQPGHPEAGHHGARHEHTRGVGAERVAHGVLRRGRRPLFLRGVWHVHVDAAPERHRRSHQEPAPGLDTGGDQIGHHDDVGRRGPHRRAPQGRAVPPRHLLRHGRGLCQPRARLRPRLGLRPPRRRLHPLPLRPRPRRRGRHRDRPPPGHLRRPQGHHRSRAELPIPRRQPAGPADHGQPHGDQRRETQLRVHRRGGHAQRRVGDGAAADAAVHRGQGEAELTVTVRWAGQPSVAGAEGNLKWVSDDHIVRSPIVVPAKAA</sequence>
<feature type="compositionally biased region" description="Basic and acidic residues" evidence="4">
    <location>
        <begin position="672"/>
        <end position="684"/>
    </location>
</feature>
<dbReference type="EMBL" id="AK372633">
    <property type="protein sequence ID" value="BAK03830.1"/>
    <property type="molecule type" value="mRNA"/>
</dbReference>
<feature type="chain" id="PRO_5003277848" evidence="5">
    <location>
        <begin position="21"/>
        <end position="755"/>
    </location>
</feature>
<feature type="compositionally biased region" description="Basic residues" evidence="4">
    <location>
        <begin position="685"/>
        <end position="695"/>
    </location>
</feature>
<keyword evidence="3" id="KW-0378">Hydrolase</keyword>
<feature type="region of interest" description="Disordered" evidence="4">
    <location>
        <begin position="294"/>
        <end position="435"/>
    </location>
</feature>
<name>F2E908_HORVV</name>
<dbReference type="PANTHER" id="PTHR10795">
    <property type="entry name" value="PROPROTEIN CONVERTASE SUBTILISIN/KEXIN"/>
    <property type="match status" value="1"/>
</dbReference>
<reference evidence="7" key="1">
    <citation type="journal article" date="2011" name="Plant Physiol.">
        <title>Comprehensive sequence analysis of 24,783 barley full-length cDNAs derived from 12 clone libraries.</title>
        <authorList>
            <person name="Matsumoto T."/>
            <person name="Tanaka T."/>
            <person name="Sakai H."/>
            <person name="Amano N."/>
            <person name="Kanamori H."/>
            <person name="Kurita K."/>
            <person name="Kikuta A."/>
            <person name="Kamiya K."/>
            <person name="Yamamoto M."/>
            <person name="Ikawa H."/>
            <person name="Fujii N."/>
            <person name="Hori K."/>
            <person name="Itoh T."/>
            <person name="Sato K."/>
        </authorList>
    </citation>
    <scope>NUCLEOTIDE SEQUENCE</scope>
    <source>
        <tissue evidence="7">Seed</tissue>
    </source>
</reference>
<dbReference type="Gene3D" id="3.30.70.80">
    <property type="entry name" value="Peptidase S8 propeptide/proteinase inhibitor I9"/>
    <property type="match status" value="1"/>
</dbReference>
<protein>
    <submittedName>
        <fullName evidence="7">Predicted protein</fullName>
    </submittedName>
</protein>
<dbReference type="PRINTS" id="PR00723">
    <property type="entry name" value="SUBTILISIN"/>
</dbReference>
<evidence type="ECO:0000256" key="3">
    <source>
        <dbReference type="ARBA" id="ARBA00022801"/>
    </source>
</evidence>
<feature type="compositionally biased region" description="Basic residues" evidence="4">
    <location>
        <begin position="259"/>
        <end position="273"/>
    </location>
</feature>
<dbReference type="AlphaFoldDB" id="F2E908"/>
<feature type="region of interest" description="Disordered" evidence="4">
    <location>
        <begin position="253"/>
        <end position="273"/>
    </location>
</feature>
<evidence type="ECO:0000313" key="7">
    <source>
        <dbReference type="EMBL" id="BAK03830.1"/>
    </source>
</evidence>
<dbReference type="Pfam" id="PF05922">
    <property type="entry name" value="Inhibitor_I9"/>
    <property type="match status" value="1"/>
</dbReference>
<dbReference type="GO" id="GO:0004252">
    <property type="term" value="F:serine-type endopeptidase activity"/>
    <property type="evidence" value="ECO:0007669"/>
    <property type="project" value="InterPro"/>
</dbReference>
<dbReference type="InterPro" id="IPR010259">
    <property type="entry name" value="S8pro/Inhibitor_I9"/>
</dbReference>
<dbReference type="InterPro" id="IPR015500">
    <property type="entry name" value="Peptidase_S8_subtilisin-rel"/>
</dbReference>
<feature type="compositionally biased region" description="Basic residues" evidence="4">
    <location>
        <begin position="345"/>
        <end position="357"/>
    </location>
</feature>
<keyword evidence="2 5" id="KW-0732">Signal</keyword>
<feature type="region of interest" description="Disordered" evidence="4">
    <location>
        <begin position="173"/>
        <end position="239"/>
    </location>
</feature>
<feature type="region of interest" description="Disordered" evidence="4">
    <location>
        <begin position="495"/>
        <end position="516"/>
    </location>
</feature>
<feature type="compositionally biased region" description="Basic residues" evidence="4">
    <location>
        <begin position="606"/>
        <end position="654"/>
    </location>
</feature>
<accession>F2E908</accession>
<dbReference type="GO" id="GO:0006508">
    <property type="term" value="P:proteolysis"/>
    <property type="evidence" value="ECO:0007669"/>
    <property type="project" value="InterPro"/>
</dbReference>
<dbReference type="Gene3D" id="3.40.50.200">
    <property type="entry name" value="Peptidase S8/S53 domain"/>
    <property type="match status" value="1"/>
</dbReference>
<dbReference type="InterPro" id="IPR045051">
    <property type="entry name" value="SBT"/>
</dbReference>
<dbReference type="InterPro" id="IPR037045">
    <property type="entry name" value="S8pro/Inhibitor_I9_sf"/>
</dbReference>
<evidence type="ECO:0000256" key="2">
    <source>
        <dbReference type="ARBA" id="ARBA00022729"/>
    </source>
</evidence>
<dbReference type="SUPFAM" id="SSF52743">
    <property type="entry name" value="Subtilisin-like"/>
    <property type="match status" value="1"/>
</dbReference>
<dbReference type="InterPro" id="IPR036852">
    <property type="entry name" value="Peptidase_S8/S53_dom_sf"/>
</dbReference>